<dbReference type="RefSeq" id="WP_156150511.1">
    <property type="nucleotide sequence ID" value="NZ_BAAARB010000012.1"/>
</dbReference>
<proteinExistence type="predicted"/>
<protein>
    <submittedName>
        <fullName evidence="1">Uncharacterized protein</fullName>
    </submittedName>
</protein>
<evidence type="ECO:0000313" key="2">
    <source>
        <dbReference type="Proteomes" id="UP001501170"/>
    </source>
</evidence>
<gene>
    <name evidence="1" type="ORF">GCM10009855_24210</name>
</gene>
<accession>A0ABP5UND9</accession>
<organism evidence="1 2">
    <name type="scientific">Gordonia cholesterolivorans</name>
    <dbReference type="NCBI Taxonomy" id="559625"/>
    <lineage>
        <taxon>Bacteria</taxon>
        <taxon>Bacillati</taxon>
        <taxon>Actinomycetota</taxon>
        <taxon>Actinomycetes</taxon>
        <taxon>Mycobacteriales</taxon>
        <taxon>Gordoniaceae</taxon>
        <taxon>Gordonia</taxon>
    </lineage>
</organism>
<reference evidence="2" key="1">
    <citation type="journal article" date="2019" name="Int. J. Syst. Evol. Microbiol.">
        <title>The Global Catalogue of Microorganisms (GCM) 10K type strain sequencing project: providing services to taxonomists for standard genome sequencing and annotation.</title>
        <authorList>
            <consortium name="The Broad Institute Genomics Platform"/>
            <consortium name="The Broad Institute Genome Sequencing Center for Infectious Disease"/>
            <person name="Wu L."/>
            <person name="Ma J."/>
        </authorList>
    </citation>
    <scope>NUCLEOTIDE SEQUENCE [LARGE SCALE GENOMIC DNA]</scope>
    <source>
        <strain evidence="2">JCM 16227</strain>
    </source>
</reference>
<name>A0ABP5UND9_9ACTN</name>
<evidence type="ECO:0000313" key="1">
    <source>
        <dbReference type="EMBL" id="GAA2383194.1"/>
    </source>
</evidence>
<dbReference type="Proteomes" id="UP001501170">
    <property type="component" value="Unassembled WGS sequence"/>
</dbReference>
<dbReference type="EMBL" id="BAAARB010000012">
    <property type="protein sequence ID" value="GAA2383194.1"/>
    <property type="molecule type" value="Genomic_DNA"/>
</dbReference>
<comment type="caution">
    <text evidence="1">The sequence shown here is derived from an EMBL/GenBank/DDBJ whole genome shotgun (WGS) entry which is preliminary data.</text>
</comment>
<keyword evidence="2" id="KW-1185">Reference proteome</keyword>
<sequence>MRNSTGSTFASTFHAYIRRIAARMNQSANERLSLQLGNSPVAVLGVG</sequence>